<evidence type="ECO:0000313" key="16">
    <source>
        <dbReference type="Proteomes" id="UP000315751"/>
    </source>
</evidence>
<dbReference type="Proteomes" id="UP000315751">
    <property type="component" value="Unassembled WGS sequence"/>
</dbReference>
<evidence type="ECO:0000313" key="15">
    <source>
        <dbReference type="EMBL" id="TWB35132.1"/>
    </source>
</evidence>
<dbReference type="GO" id="GO:0015891">
    <property type="term" value="P:siderophore transport"/>
    <property type="evidence" value="ECO:0007669"/>
    <property type="project" value="InterPro"/>
</dbReference>
<evidence type="ECO:0000256" key="4">
    <source>
        <dbReference type="ARBA" id="ARBA00022452"/>
    </source>
</evidence>
<evidence type="ECO:0000256" key="9">
    <source>
        <dbReference type="ARBA" id="ARBA00023237"/>
    </source>
</evidence>
<keyword evidence="3 10" id="KW-0813">Transport</keyword>
<dbReference type="Pfam" id="PF00593">
    <property type="entry name" value="TonB_dep_Rec_b-barrel"/>
    <property type="match status" value="1"/>
</dbReference>
<evidence type="ECO:0000256" key="5">
    <source>
        <dbReference type="ARBA" id="ARBA00022692"/>
    </source>
</evidence>
<keyword evidence="9 10" id="KW-0998">Cell outer membrane</keyword>
<dbReference type="PANTHER" id="PTHR32552:SF82">
    <property type="entry name" value="FCUA PROTEIN"/>
    <property type="match status" value="1"/>
</dbReference>
<evidence type="ECO:0000256" key="8">
    <source>
        <dbReference type="ARBA" id="ARBA00023170"/>
    </source>
</evidence>
<feature type="signal peptide" evidence="12">
    <location>
        <begin position="1"/>
        <end position="24"/>
    </location>
</feature>
<feature type="domain" description="TonB-dependent receptor-like beta-barrel" evidence="13">
    <location>
        <begin position="302"/>
        <end position="695"/>
    </location>
</feature>
<evidence type="ECO:0000256" key="6">
    <source>
        <dbReference type="ARBA" id="ARBA00023077"/>
    </source>
</evidence>
<comment type="caution">
    <text evidence="15">The sequence shown here is derived from an EMBL/GenBank/DDBJ whole genome shotgun (WGS) entry which is preliminary data.</text>
</comment>
<keyword evidence="16" id="KW-1185">Reference proteome</keyword>
<evidence type="ECO:0000256" key="7">
    <source>
        <dbReference type="ARBA" id="ARBA00023136"/>
    </source>
</evidence>
<dbReference type="InterPro" id="IPR010105">
    <property type="entry name" value="TonB_sidphr_rcpt"/>
</dbReference>
<evidence type="ECO:0000256" key="10">
    <source>
        <dbReference type="PROSITE-ProRule" id="PRU01360"/>
    </source>
</evidence>
<proteinExistence type="inferred from homology"/>
<dbReference type="GO" id="GO:0038023">
    <property type="term" value="F:signaling receptor activity"/>
    <property type="evidence" value="ECO:0007669"/>
    <property type="project" value="InterPro"/>
</dbReference>
<evidence type="ECO:0000256" key="2">
    <source>
        <dbReference type="ARBA" id="ARBA00009810"/>
    </source>
</evidence>
<evidence type="ECO:0000256" key="11">
    <source>
        <dbReference type="RuleBase" id="RU003357"/>
    </source>
</evidence>
<evidence type="ECO:0000256" key="3">
    <source>
        <dbReference type="ARBA" id="ARBA00022448"/>
    </source>
</evidence>
<comment type="similarity">
    <text evidence="2 10 11">Belongs to the TonB-dependent receptor family.</text>
</comment>
<evidence type="ECO:0000259" key="14">
    <source>
        <dbReference type="Pfam" id="PF07715"/>
    </source>
</evidence>
<feature type="domain" description="TonB-dependent receptor plug" evidence="14">
    <location>
        <begin position="82"/>
        <end position="182"/>
    </location>
</feature>
<dbReference type="OrthoDB" id="9760333at2"/>
<dbReference type="InterPro" id="IPR037066">
    <property type="entry name" value="Plug_dom_sf"/>
</dbReference>
<evidence type="ECO:0000256" key="1">
    <source>
        <dbReference type="ARBA" id="ARBA00004571"/>
    </source>
</evidence>
<keyword evidence="12" id="KW-0732">Signal</keyword>
<feature type="chain" id="PRO_5021798025" evidence="12">
    <location>
        <begin position="25"/>
        <end position="724"/>
    </location>
</feature>
<dbReference type="GO" id="GO:0015344">
    <property type="term" value="F:siderophore uptake transmembrane transporter activity"/>
    <property type="evidence" value="ECO:0007669"/>
    <property type="project" value="TreeGrafter"/>
</dbReference>
<dbReference type="PANTHER" id="PTHR32552">
    <property type="entry name" value="FERRICHROME IRON RECEPTOR-RELATED"/>
    <property type="match status" value="1"/>
</dbReference>
<accession>A0A560GMB8</accession>
<dbReference type="Gene3D" id="2.40.170.20">
    <property type="entry name" value="TonB-dependent receptor, beta-barrel domain"/>
    <property type="match status" value="1"/>
</dbReference>
<dbReference type="AlphaFoldDB" id="A0A560GMB8"/>
<dbReference type="GO" id="GO:0009279">
    <property type="term" value="C:cell outer membrane"/>
    <property type="evidence" value="ECO:0007669"/>
    <property type="project" value="UniProtKB-SubCell"/>
</dbReference>
<evidence type="ECO:0000256" key="12">
    <source>
        <dbReference type="SAM" id="SignalP"/>
    </source>
</evidence>
<dbReference type="EMBL" id="VITR01000022">
    <property type="protein sequence ID" value="TWB35132.1"/>
    <property type="molecule type" value="Genomic_DNA"/>
</dbReference>
<sequence length="724" mass="77523">MKTRAAVSLLALLTALHYSQQAQAADAVSAPADAVTDATGADFGGTDAGQEKALDDIIVSGTQAPSFKAEVVQVGAFRNQSLLDTPLTVSILPRALLDAQGAQGLDDALRNTPGITQQSTSPLTSNNFVSRGVLMNARTNYRLNGSLPIINLGPIPIENKQRVELLKGVSALYYGISTPSGIVNVVTKRAGPDPVTSFTMNGDGNGSFGSGFDIGREFGDHNEYGARINGYASRIGTPVNDVDGRRWLMSGAFDWRATERLTFKLDTEYYRREMDEPGGVTLPSAVGAKNGNGGTIILPAVPDPTQRLAPLNAPYNTWATNVVGRADYTITDDWSARAEFGVASTRRQRTIANLGSVNLATGAGTITGTYTPDQEYRNQNLRLEVSGKFDTGPINHELLLGFSRNRQTQEDQHQQSYVGVKQNLYDPLTIPYDSLKFTTTKLNAGSVNIDTGGYVMDMAHLGESWLLIAGARYVDYDTASTARNYAVQTVTPTAGLVYKLTPKSSLYATYIEGLESAGTAPDGTTNAGSILDPVVSKQVEAGGRMEVGGAMMSLAWFHIERGLAYTDIHNTYVVNGTAVHQGVEASVQGEVLPDVSLLVSGQYLNALQENTGNVYQDGRRVENTPRWSGSVFAEYHPDFLGGVALNAGVYYTGDRAAEAQNRAYLPAYTTLSLGASYKTVVRGSGLTLRVNADNVTNERYWATGGTTLYAGMPATVRFSATLDL</sequence>
<organism evidence="15 16">
    <name type="scientific">Nitrospirillum amazonense</name>
    <dbReference type="NCBI Taxonomy" id="28077"/>
    <lineage>
        <taxon>Bacteria</taxon>
        <taxon>Pseudomonadati</taxon>
        <taxon>Pseudomonadota</taxon>
        <taxon>Alphaproteobacteria</taxon>
        <taxon>Rhodospirillales</taxon>
        <taxon>Azospirillaceae</taxon>
        <taxon>Nitrospirillum</taxon>
    </lineage>
</organism>
<dbReference type="RefSeq" id="WP_145736209.1">
    <property type="nucleotide sequence ID" value="NZ_VITR01000022.1"/>
</dbReference>
<dbReference type="Pfam" id="PF07715">
    <property type="entry name" value="Plug"/>
    <property type="match status" value="1"/>
</dbReference>
<name>A0A560GMB8_9PROT</name>
<protein>
    <submittedName>
        <fullName evidence="15">Iron complex outermembrane receptor protein</fullName>
    </submittedName>
</protein>
<gene>
    <name evidence="15" type="ORF">FBZ90_12224</name>
</gene>
<dbReference type="InterPro" id="IPR012910">
    <property type="entry name" value="Plug_dom"/>
</dbReference>
<keyword evidence="7 10" id="KW-0472">Membrane</keyword>
<evidence type="ECO:0000259" key="13">
    <source>
        <dbReference type="Pfam" id="PF00593"/>
    </source>
</evidence>
<dbReference type="InterPro" id="IPR039426">
    <property type="entry name" value="TonB-dep_rcpt-like"/>
</dbReference>
<keyword evidence="6 11" id="KW-0798">TonB box</keyword>
<keyword evidence="4 10" id="KW-1134">Transmembrane beta strand</keyword>
<reference evidence="15 16" key="1">
    <citation type="submission" date="2019-06" db="EMBL/GenBank/DDBJ databases">
        <title>Genomic Encyclopedia of Type Strains, Phase IV (KMG-V): Genome sequencing to study the core and pangenomes of soil and plant-associated prokaryotes.</title>
        <authorList>
            <person name="Whitman W."/>
        </authorList>
    </citation>
    <scope>NUCLEOTIDE SEQUENCE [LARGE SCALE GENOMIC DNA]</scope>
    <source>
        <strain evidence="15 16">BR 11622</strain>
    </source>
</reference>
<dbReference type="CDD" id="cd01347">
    <property type="entry name" value="ligand_gated_channel"/>
    <property type="match status" value="1"/>
</dbReference>
<dbReference type="SUPFAM" id="SSF56935">
    <property type="entry name" value="Porins"/>
    <property type="match status" value="1"/>
</dbReference>
<dbReference type="PROSITE" id="PS52016">
    <property type="entry name" value="TONB_DEPENDENT_REC_3"/>
    <property type="match status" value="1"/>
</dbReference>
<keyword evidence="8 15" id="KW-0675">Receptor</keyword>
<comment type="subcellular location">
    <subcellularLocation>
        <location evidence="1 10">Cell outer membrane</location>
        <topology evidence="1 10">Multi-pass membrane protein</topology>
    </subcellularLocation>
</comment>
<keyword evidence="5 10" id="KW-0812">Transmembrane</keyword>
<dbReference type="InterPro" id="IPR000531">
    <property type="entry name" value="Beta-barrel_TonB"/>
</dbReference>
<dbReference type="NCBIfam" id="TIGR01783">
    <property type="entry name" value="TonB-siderophor"/>
    <property type="match status" value="1"/>
</dbReference>
<dbReference type="InterPro" id="IPR036942">
    <property type="entry name" value="Beta-barrel_TonB_sf"/>
</dbReference>
<dbReference type="Gene3D" id="2.170.130.10">
    <property type="entry name" value="TonB-dependent receptor, plug domain"/>
    <property type="match status" value="1"/>
</dbReference>